<sequence>MNRIFGSSASKKPRPTLQDAISSTDTRVSSIEVKIRKLDGELGRYKDQMSKLRNGPGKNAIQERALRTLKQKRMYEAQLAQLQQQTFNMESASLATENLRNTMATVDAMKQTQKELKKQYGKMDIDKIENIHYEMEDLLEQVNEIQESLGRSYAVPDEIDEADLQAELDALELEEEVEGPSYLADLNKVPDFVDEAPVELPETAPKEPAEAVKSGA</sequence>
<comment type="similarity">
    <text evidence="1">Belongs to the SNF7 family.</text>
</comment>
<keyword evidence="6" id="KW-1185">Reference proteome</keyword>
<evidence type="ECO:0000256" key="2">
    <source>
        <dbReference type="ARBA" id="ARBA00023054"/>
    </source>
</evidence>
<evidence type="ECO:0000256" key="3">
    <source>
        <dbReference type="SAM" id="Coils"/>
    </source>
</evidence>
<keyword evidence="2 3" id="KW-0175">Coiled coil</keyword>
<organism evidence="5 6">
    <name type="scientific">Somion occarium</name>
    <dbReference type="NCBI Taxonomy" id="3059160"/>
    <lineage>
        <taxon>Eukaryota</taxon>
        <taxon>Fungi</taxon>
        <taxon>Dikarya</taxon>
        <taxon>Basidiomycota</taxon>
        <taxon>Agaricomycotina</taxon>
        <taxon>Agaricomycetes</taxon>
        <taxon>Polyporales</taxon>
        <taxon>Cerrenaceae</taxon>
        <taxon>Somion</taxon>
    </lineage>
</organism>
<dbReference type="Pfam" id="PF03357">
    <property type="entry name" value="Snf7"/>
    <property type="match status" value="1"/>
</dbReference>
<evidence type="ECO:0008006" key="7">
    <source>
        <dbReference type="Google" id="ProtNLM"/>
    </source>
</evidence>
<feature type="region of interest" description="Disordered" evidence="4">
    <location>
        <begin position="196"/>
        <end position="216"/>
    </location>
</feature>
<reference evidence="6" key="1">
    <citation type="submission" date="2024-04" db="EMBL/GenBank/DDBJ databases">
        <authorList>
            <person name="Shaw F."/>
            <person name="Minotto A."/>
        </authorList>
    </citation>
    <scope>NUCLEOTIDE SEQUENCE [LARGE SCALE GENOMIC DNA]</scope>
</reference>
<feature type="region of interest" description="Disordered" evidence="4">
    <location>
        <begin position="1"/>
        <end position="26"/>
    </location>
</feature>
<evidence type="ECO:0000256" key="4">
    <source>
        <dbReference type="SAM" id="MobiDB-lite"/>
    </source>
</evidence>
<dbReference type="PANTHER" id="PTHR22761:SF12">
    <property type="entry name" value="CHARGED MULTIVESICULAR BODY PROTEIN 5"/>
    <property type="match status" value="1"/>
</dbReference>
<proteinExistence type="inferred from homology"/>
<protein>
    <recommendedName>
        <fullName evidence="7">Charged multivesicular body protein 5</fullName>
    </recommendedName>
</protein>
<accession>A0ABP1CZX2</accession>
<dbReference type="EMBL" id="OZ037945">
    <property type="protein sequence ID" value="CAL1701210.1"/>
    <property type="molecule type" value="Genomic_DNA"/>
</dbReference>
<dbReference type="Gene3D" id="6.10.250.1710">
    <property type="match status" value="1"/>
</dbReference>
<dbReference type="Gene3D" id="1.10.287.1060">
    <property type="entry name" value="ESAT-6-like"/>
    <property type="match status" value="1"/>
</dbReference>
<dbReference type="Proteomes" id="UP001497453">
    <property type="component" value="Chromosome 2"/>
</dbReference>
<evidence type="ECO:0000313" key="6">
    <source>
        <dbReference type="Proteomes" id="UP001497453"/>
    </source>
</evidence>
<feature type="compositionally biased region" description="Polar residues" evidence="4">
    <location>
        <begin position="1"/>
        <end position="10"/>
    </location>
</feature>
<evidence type="ECO:0000313" key="5">
    <source>
        <dbReference type="EMBL" id="CAL1701210.1"/>
    </source>
</evidence>
<gene>
    <name evidence="5" type="ORF">GFSPODELE1_LOCUS3482</name>
</gene>
<evidence type="ECO:0000256" key="1">
    <source>
        <dbReference type="ARBA" id="ARBA00006190"/>
    </source>
</evidence>
<dbReference type="PANTHER" id="PTHR22761">
    <property type="entry name" value="CHARGED MULTIVESICULAR BODY PROTEIN"/>
    <property type="match status" value="1"/>
</dbReference>
<name>A0ABP1CZX2_9APHY</name>
<feature type="coiled-coil region" evidence="3">
    <location>
        <begin position="65"/>
        <end position="148"/>
    </location>
</feature>
<dbReference type="InterPro" id="IPR005024">
    <property type="entry name" value="Snf7_fam"/>
</dbReference>